<reference evidence="3" key="1">
    <citation type="submission" date="2023-11" db="EMBL/GenBank/DDBJ databases">
        <title>Genome assemblies of two species of porcelain crab, Petrolisthes cinctipes and Petrolisthes manimaculis (Anomura: Porcellanidae).</title>
        <authorList>
            <person name="Angst P."/>
        </authorList>
    </citation>
    <scope>NUCLEOTIDE SEQUENCE</scope>
    <source>
        <strain evidence="3">PB745_02</strain>
        <tissue evidence="3">Gill</tissue>
    </source>
</reference>
<feature type="compositionally biased region" description="Low complexity" evidence="1">
    <location>
        <begin position="139"/>
        <end position="154"/>
    </location>
</feature>
<dbReference type="Gene3D" id="2.60.40.10">
    <property type="entry name" value="Immunoglobulins"/>
    <property type="match status" value="1"/>
</dbReference>
<dbReference type="PROSITE" id="PS50835">
    <property type="entry name" value="IG_LIKE"/>
    <property type="match status" value="1"/>
</dbReference>
<dbReference type="InterPro" id="IPR003599">
    <property type="entry name" value="Ig_sub"/>
</dbReference>
<feature type="region of interest" description="Disordered" evidence="1">
    <location>
        <begin position="132"/>
        <end position="154"/>
    </location>
</feature>
<gene>
    <name evidence="3" type="ORF">Pmani_022077</name>
</gene>
<dbReference type="InterPro" id="IPR036179">
    <property type="entry name" value="Ig-like_dom_sf"/>
</dbReference>
<sequence length="180" mass="19303">MPGSTMLYQIPEPRVRVVEEGGRDVEEKHYNSGSRIELQCVIDRVPFPPRPVTWRRGNTVLAFNTSRGGISVKGDEAAGFLASRLYVTNAAPSDSGRYSCCYHTFASDTVTVHVIAGCVQIVPVCENSAGLQHDAPPESSGASSSSSSRSIGRSKGPPVLLWVVVTCLTICITTPHPHPP</sequence>
<dbReference type="InterPro" id="IPR013783">
    <property type="entry name" value="Ig-like_fold"/>
</dbReference>
<protein>
    <recommendedName>
        <fullName evidence="2">Ig-like domain-containing protein</fullName>
    </recommendedName>
</protein>
<name>A0AAE1PEJ2_9EUCA</name>
<evidence type="ECO:0000259" key="2">
    <source>
        <dbReference type="PROSITE" id="PS50835"/>
    </source>
</evidence>
<dbReference type="GO" id="GO:0050808">
    <property type="term" value="P:synapse organization"/>
    <property type="evidence" value="ECO:0007669"/>
    <property type="project" value="TreeGrafter"/>
</dbReference>
<dbReference type="EMBL" id="JAWZYT010002184">
    <property type="protein sequence ID" value="KAK4306071.1"/>
    <property type="molecule type" value="Genomic_DNA"/>
</dbReference>
<evidence type="ECO:0000313" key="4">
    <source>
        <dbReference type="Proteomes" id="UP001292094"/>
    </source>
</evidence>
<dbReference type="PANTHER" id="PTHR23279">
    <property type="entry name" value="DEFECTIVE PROBOSCIS EXTENSION RESPONSE DPR -RELATED"/>
    <property type="match status" value="1"/>
</dbReference>
<dbReference type="SUPFAM" id="SSF48726">
    <property type="entry name" value="Immunoglobulin"/>
    <property type="match status" value="1"/>
</dbReference>
<dbReference type="InterPro" id="IPR007110">
    <property type="entry name" value="Ig-like_dom"/>
</dbReference>
<dbReference type="InterPro" id="IPR037448">
    <property type="entry name" value="Zig-8"/>
</dbReference>
<accession>A0AAE1PEJ2</accession>
<keyword evidence="4" id="KW-1185">Reference proteome</keyword>
<dbReference type="SMART" id="SM00409">
    <property type="entry name" value="IG"/>
    <property type="match status" value="1"/>
</dbReference>
<dbReference type="AlphaFoldDB" id="A0AAE1PEJ2"/>
<dbReference type="PANTHER" id="PTHR23279:SF3">
    <property type="entry name" value="DEFECTIVE PROBOSCIS EXTENSION RESPONSE 18"/>
    <property type="match status" value="1"/>
</dbReference>
<dbReference type="CDD" id="cd00096">
    <property type="entry name" value="Ig"/>
    <property type="match status" value="1"/>
</dbReference>
<evidence type="ECO:0000256" key="1">
    <source>
        <dbReference type="SAM" id="MobiDB-lite"/>
    </source>
</evidence>
<dbReference type="Proteomes" id="UP001292094">
    <property type="component" value="Unassembled WGS sequence"/>
</dbReference>
<proteinExistence type="predicted"/>
<comment type="caution">
    <text evidence="3">The sequence shown here is derived from an EMBL/GenBank/DDBJ whole genome shotgun (WGS) entry which is preliminary data.</text>
</comment>
<organism evidence="3 4">
    <name type="scientific">Petrolisthes manimaculis</name>
    <dbReference type="NCBI Taxonomy" id="1843537"/>
    <lineage>
        <taxon>Eukaryota</taxon>
        <taxon>Metazoa</taxon>
        <taxon>Ecdysozoa</taxon>
        <taxon>Arthropoda</taxon>
        <taxon>Crustacea</taxon>
        <taxon>Multicrustacea</taxon>
        <taxon>Malacostraca</taxon>
        <taxon>Eumalacostraca</taxon>
        <taxon>Eucarida</taxon>
        <taxon>Decapoda</taxon>
        <taxon>Pleocyemata</taxon>
        <taxon>Anomura</taxon>
        <taxon>Galatheoidea</taxon>
        <taxon>Porcellanidae</taxon>
        <taxon>Petrolisthes</taxon>
    </lineage>
</organism>
<dbReference type="GO" id="GO:0032589">
    <property type="term" value="C:neuron projection membrane"/>
    <property type="evidence" value="ECO:0007669"/>
    <property type="project" value="TreeGrafter"/>
</dbReference>
<evidence type="ECO:0000313" key="3">
    <source>
        <dbReference type="EMBL" id="KAK4306071.1"/>
    </source>
</evidence>
<feature type="domain" description="Ig-like" evidence="2">
    <location>
        <begin position="13"/>
        <end position="111"/>
    </location>
</feature>
<dbReference type="Pfam" id="PF13895">
    <property type="entry name" value="Ig_2"/>
    <property type="match status" value="1"/>
</dbReference>